<evidence type="ECO:0000256" key="9">
    <source>
        <dbReference type="ARBA" id="ARBA00023125"/>
    </source>
</evidence>
<evidence type="ECO:0000256" key="4">
    <source>
        <dbReference type="ARBA" id="ARBA00022759"/>
    </source>
</evidence>
<dbReference type="InterPro" id="IPR003615">
    <property type="entry name" value="HNH_nuc"/>
</dbReference>
<evidence type="ECO:0000256" key="7">
    <source>
        <dbReference type="ARBA" id="ARBA00022884"/>
    </source>
</evidence>
<comment type="domain">
    <text evidence="12">Has 2 endonuclease domains. The discontinuous RuvC-like domain cleaves the target DNA noncomplementary to crRNA while the HNH nuclease domain cleaves the target DNA complementary to crRNA.</text>
</comment>
<evidence type="ECO:0000259" key="13">
    <source>
        <dbReference type="PROSITE" id="PS51749"/>
    </source>
</evidence>
<name>A0A2T5HUD1_9RHOB</name>
<feature type="domain" description="HNH Cas9-type" evidence="13">
    <location>
        <begin position="524"/>
        <end position="693"/>
    </location>
</feature>
<dbReference type="GO" id="GO:0016787">
    <property type="term" value="F:hydrolase activity"/>
    <property type="evidence" value="ECO:0007669"/>
    <property type="project" value="UniProtKB-KW"/>
</dbReference>
<keyword evidence="3 12" id="KW-0479">Metal-binding</keyword>
<feature type="binding site" evidence="12">
    <location>
        <position position="534"/>
    </location>
    <ligand>
        <name>Mg(2+)</name>
        <dbReference type="ChEBI" id="CHEBI:18420"/>
        <label>2</label>
    </ligand>
</feature>
<gene>
    <name evidence="12" type="primary">cas9</name>
    <name evidence="14" type="ORF">C8N42_1023</name>
</gene>
<dbReference type="GO" id="GO:0051607">
    <property type="term" value="P:defense response to virus"/>
    <property type="evidence" value="ECO:0007669"/>
    <property type="project" value="UniProtKB-UniRule"/>
</dbReference>
<dbReference type="GO" id="GO:0003677">
    <property type="term" value="F:DNA binding"/>
    <property type="evidence" value="ECO:0007669"/>
    <property type="project" value="UniProtKB-UniRule"/>
</dbReference>
<evidence type="ECO:0000256" key="3">
    <source>
        <dbReference type="ARBA" id="ARBA00022723"/>
    </source>
</evidence>
<protein>
    <recommendedName>
        <fullName evidence="12">CRISPR-associated endonuclease Cas9</fullName>
        <ecNumber evidence="12">3.1.-.-</ecNumber>
    </recommendedName>
</protein>
<evidence type="ECO:0000256" key="10">
    <source>
        <dbReference type="ARBA" id="ARBA00023211"/>
    </source>
</evidence>
<dbReference type="Gene3D" id="3.30.420.10">
    <property type="entry name" value="Ribonuclease H-like superfamily/Ribonuclease H"/>
    <property type="match status" value="3"/>
</dbReference>
<dbReference type="InterPro" id="IPR041383">
    <property type="entry name" value="RuvC_III"/>
</dbReference>
<dbReference type="AlphaFoldDB" id="A0A2T5HUD1"/>
<dbReference type="HAMAP" id="MF_01480">
    <property type="entry name" value="Cas9"/>
    <property type="match status" value="1"/>
</dbReference>
<evidence type="ECO:0000256" key="11">
    <source>
        <dbReference type="ARBA" id="ARBA00046380"/>
    </source>
</evidence>
<keyword evidence="2 12" id="KW-0540">Nuclease</keyword>
<keyword evidence="10" id="KW-0464">Manganese</keyword>
<accession>A0A2T5HUD1</accession>
<dbReference type="InterPro" id="IPR036397">
    <property type="entry name" value="RNaseH_sf"/>
</dbReference>
<sequence>MRLGLDIGTNSIGWWLYETDGQGASARIIGVIDGGVRIFSDGRDPKSKASLAVDRRAARAMRRRRDRYLRRRATLMKVLAKSGLMPADPTEAKALELLDPYTLRAKGLDEALPLTHFGRALFHLNQRRGFKSNRKTDRGDNESGKIKDATRRLDDALHDARARTYGEFLHMRRQRASDPRHVPTVRTRLSVAARGGPDAKEESGYDFYPDRRHLEEEFHELWETQSAYHPDVLTDDLRDLVFEKIFYQRPLKEPKVGLCLFTAEERLPKAHPLTQRRVLYETVNQLRVTADGRETRPLTLEERDRIIHAIDNKKPAKSLSSMKLSLTALGKVLKLRDGERFTLETGVRDAIACDPVRSVMIHPEAFGPNWSKLDWQAQWEVISRIRKVQSEDEFADLVSWLMERYGLDAEHAQKTANAHLPEGYGRLGLTATQRILDRLKAGVVTYAEAVAACGWHHSDQRTGECLDTLPYYGEVLDRHVIPGTYDEKDDEITRYGRITNPTVHIGLNQLRRLVNKIIEVYGKPDQIVVELARELKQSDAQKREAMTRIRNTTADAIRRSETLREHGVKDTGHNRMLLRLFEELGPAIGPRCCPYTGEVITATMVLNGECDIDHILPYSRTLDDSFANRTLCLKEANREKRDQTPYEAWGDNAGRWAKIEANLKNLSDNKKWRFGPDAMERFEGESDFLDRALVDTQYLSRISRAYLDTLYTEGGHVWVVPGRMTEMLRRHWGLNSLLSDKDRGAVKAKNRTDHRHHAIDAAVVAATDRSLINRISKAAGLGEKAAQSAELIARDTPEPWEHFRSDIAIQLEKIVVSHRADHGRIDIEGRKSGRDSTAGQLHNDTAYGIVDDMTVVSRTPLMSLKPSDIEVTTKGKNIRDPQLQKALSVATKDKEGKAFEEALRQFAAKEGPYQGIRRVRLVETLQRSARVEVGQTEKGTPLKAYKGDSNHCYELWKLPDGKVKPQVVTTFEAHAGIEKRPHPAAKRLLRIFKKDMVVLERDGQTIIGYVQSMHVSNGLYIAPHQEANADARNRDKNDQFRFIQIGASPMVKANLRRILVDEIGRVRDPGPPKV</sequence>
<evidence type="ECO:0000256" key="2">
    <source>
        <dbReference type="ARBA" id="ARBA00022722"/>
    </source>
</evidence>
<feature type="binding site" evidence="12">
    <location>
        <position position="757"/>
    </location>
    <ligand>
        <name>Mg(2+)</name>
        <dbReference type="ChEBI" id="CHEBI:18420"/>
        <label>2</label>
    </ligand>
</feature>
<keyword evidence="15" id="KW-1185">Reference proteome</keyword>
<dbReference type="GO" id="GO:0004519">
    <property type="term" value="F:endonuclease activity"/>
    <property type="evidence" value="ECO:0007669"/>
    <property type="project" value="UniProtKB-UniRule"/>
</dbReference>
<dbReference type="InterPro" id="IPR033114">
    <property type="entry name" value="HNH_CAS9"/>
</dbReference>
<dbReference type="GO" id="GO:0003723">
    <property type="term" value="F:RNA binding"/>
    <property type="evidence" value="ECO:0007669"/>
    <property type="project" value="UniProtKB-UniRule"/>
</dbReference>
<dbReference type="InterPro" id="IPR028629">
    <property type="entry name" value="Cas9"/>
</dbReference>
<comment type="function">
    <text evidence="12">CRISPR (clustered regularly interspaced short palindromic repeat) is an adaptive immune system that provides protection against mobile genetic elements (viruses, transposable elements and conjugative plasmids). CRISPR clusters contain spacers, sequences complementary to antecedent mobile elements, and target invading nucleic acids. CRISPR clusters are transcribed and processed into CRISPR RNA (crRNA). In type II CRISPR systems correct processing of pre-crRNA requires a trans-encoded small RNA (tracrRNA), endogenous ribonuclease 3 (rnc) and this protein. The tracrRNA serves as a guide for ribonuclease 3-aided processing of pre-crRNA. Subsequently Cas9/crRNA/tracrRNA endonucleolytically cleaves linear or circular dsDNA target complementary to the spacer; Cas9 is inactive in the absence of the 2 guide RNAs (gRNA). Cas9 recognizes the protospacer adjacent motif (PAM) in the CRISPR repeat sequences to help distinguish self versus nonself, as targets within the bacterial CRISPR locus do not have PAMs. PAM recognition is also required for catalytic activity.</text>
</comment>
<evidence type="ECO:0000256" key="5">
    <source>
        <dbReference type="ARBA" id="ARBA00022801"/>
    </source>
</evidence>
<feature type="binding site" evidence="12">
    <location>
        <position position="534"/>
    </location>
    <ligand>
        <name>Mg(2+)</name>
        <dbReference type="ChEBI" id="CHEBI:18420"/>
        <label>1</label>
    </ligand>
</feature>
<comment type="subunit">
    <text evidence="11 12">Monomer. Binds crRNA and tracrRNA.</text>
</comment>
<organism evidence="14 15">
    <name type="scientific">Celeribacter persicus</name>
    <dbReference type="NCBI Taxonomy" id="1651082"/>
    <lineage>
        <taxon>Bacteria</taxon>
        <taxon>Pseudomonadati</taxon>
        <taxon>Pseudomonadota</taxon>
        <taxon>Alphaproteobacteria</taxon>
        <taxon>Rhodobacterales</taxon>
        <taxon>Roseobacteraceae</taxon>
        <taxon>Celeribacter</taxon>
    </lineage>
</organism>
<dbReference type="GO" id="GO:0046872">
    <property type="term" value="F:metal ion binding"/>
    <property type="evidence" value="ECO:0007669"/>
    <property type="project" value="UniProtKB-UniRule"/>
</dbReference>
<dbReference type="OrthoDB" id="9777169at2"/>
<dbReference type="Proteomes" id="UP000244077">
    <property type="component" value="Unassembled WGS sequence"/>
</dbReference>
<feature type="binding site" evidence="12">
    <location>
        <position position="530"/>
    </location>
    <ligand>
        <name>Mg(2+)</name>
        <dbReference type="ChEBI" id="CHEBI:18420"/>
        <label>1</label>
    </ligand>
</feature>
<keyword evidence="8 12" id="KW-0051">Antiviral defense</keyword>
<dbReference type="EC" id="3.1.-.-" evidence="12"/>
<evidence type="ECO:0000256" key="6">
    <source>
        <dbReference type="ARBA" id="ARBA00022842"/>
    </source>
</evidence>
<comment type="similarity">
    <text evidence="12">Belongs to the CRISPR-associated Cas9 family.</text>
</comment>
<proteinExistence type="inferred from homology"/>
<feature type="active site" description="For RuvC-like nuclease domain" evidence="12">
    <location>
        <position position="6"/>
    </location>
</feature>
<comment type="cofactor">
    <cofactor evidence="1 12">
        <name>Mg(2+)</name>
        <dbReference type="ChEBI" id="CHEBI:18420"/>
    </cofactor>
</comment>
<dbReference type="EMBL" id="QAOH01000002">
    <property type="protein sequence ID" value="PTQ75088.1"/>
    <property type="molecule type" value="Genomic_DNA"/>
</dbReference>
<feature type="binding site" evidence="12">
    <location>
        <position position="6"/>
    </location>
    <ligand>
        <name>Mg(2+)</name>
        <dbReference type="ChEBI" id="CHEBI:18420"/>
        <label>1</label>
    </ligand>
</feature>
<feature type="active site" description="Proton acceptor for HNH nuclease domain" evidence="12">
    <location>
        <position position="614"/>
    </location>
</feature>
<evidence type="ECO:0000313" key="14">
    <source>
        <dbReference type="EMBL" id="PTQ75088.1"/>
    </source>
</evidence>
<dbReference type="PROSITE" id="PS51749">
    <property type="entry name" value="HNH_CAS9"/>
    <property type="match status" value="1"/>
</dbReference>
<keyword evidence="6 12" id="KW-0460">Magnesium</keyword>
<evidence type="ECO:0000256" key="1">
    <source>
        <dbReference type="ARBA" id="ARBA00001946"/>
    </source>
</evidence>
<keyword evidence="9 12" id="KW-0238">DNA-binding</keyword>
<dbReference type="GO" id="GO:0043571">
    <property type="term" value="P:maintenance of CRISPR repeat elements"/>
    <property type="evidence" value="ECO:0007669"/>
    <property type="project" value="UniProtKB-UniRule"/>
</dbReference>
<feature type="binding site" evidence="12">
    <location>
        <position position="6"/>
    </location>
    <ligand>
        <name>Mg(2+)</name>
        <dbReference type="ChEBI" id="CHEBI:18420"/>
        <label>2</label>
    </ligand>
</feature>
<dbReference type="RefSeq" id="WP_107815080.1">
    <property type="nucleotide sequence ID" value="NZ_QAOH01000002.1"/>
</dbReference>
<evidence type="ECO:0000313" key="15">
    <source>
        <dbReference type="Proteomes" id="UP000244077"/>
    </source>
</evidence>
<dbReference type="Pfam" id="PF18541">
    <property type="entry name" value="RuvC_III"/>
    <property type="match status" value="1"/>
</dbReference>
<reference evidence="14 15" key="1">
    <citation type="submission" date="2018-04" db="EMBL/GenBank/DDBJ databases">
        <title>Genomic Encyclopedia of Archaeal and Bacterial Type Strains, Phase II (KMG-II): from individual species to whole genera.</title>
        <authorList>
            <person name="Goeker M."/>
        </authorList>
    </citation>
    <scope>NUCLEOTIDE SEQUENCE [LARGE SCALE GENOMIC DNA]</scope>
    <source>
        <strain evidence="14 15">DSM 100434</strain>
    </source>
</reference>
<evidence type="ECO:0000256" key="12">
    <source>
        <dbReference type="HAMAP-Rule" id="MF_01480"/>
    </source>
</evidence>
<keyword evidence="4 12" id="KW-0255">Endonuclease</keyword>
<dbReference type="NCBIfam" id="TIGR01865">
    <property type="entry name" value="cas_Csn1"/>
    <property type="match status" value="1"/>
</dbReference>
<keyword evidence="5 12" id="KW-0378">Hydrolase</keyword>
<evidence type="ECO:0000256" key="8">
    <source>
        <dbReference type="ARBA" id="ARBA00023118"/>
    </source>
</evidence>
<comment type="caution">
    <text evidence="14">The sequence shown here is derived from an EMBL/GenBank/DDBJ whole genome shotgun (WGS) entry which is preliminary data.</text>
</comment>
<keyword evidence="7 12" id="KW-0694">RNA-binding</keyword>
<dbReference type="Pfam" id="PF13395">
    <property type="entry name" value="HNH_4"/>
    <property type="match status" value="1"/>
</dbReference>